<keyword evidence="1" id="KW-0812">Transmembrane</keyword>
<evidence type="ECO:0000256" key="1">
    <source>
        <dbReference type="SAM" id="Phobius"/>
    </source>
</evidence>
<dbReference type="AlphaFoldDB" id="A0AAV4B236"/>
<protein>
    <submittedName>
        <fullName evidence="2">Bifunctional arginine demethylase and lysyl-hydroxylase jmjd6</fullName>
    </submittedName>
</protein>
<dbReference type="InterPro" id="IPR050910">
    <property type="entry name" value="JMJD6_ArgDemeth/LysHydrox"/>
</dbReference>
<dbReference type="PANTHER" id="PTHR12480">
    <property type="entry name" value="ARGININE DEMETHYLASE AND LYSYL-HYDROXYLASE JMJD"/>
    <property type="match status" value="1"/>
</dbReference>
<dbReference type="SUPFAM" id="SSF51197">
    <property type="entry name" value="Clavaminate synthase-like"/>
    <property type="match status" value="1"/>
</dbReference>
<organism evidence="2 3">
    <name type="scientific">Plakobranchus ocellatus</name>
    <dbReference type="NCBI Taxonomy" id="259542"/>
    <lineage>
        <taxon>Eukaryota</taxon>
        <taxon>Metazoa</taxon>
        <taxon>Spiralia</taxon>
        <taxon>Lophotrochozoa</taxon>
        <taxon>Mollusca</taxon>
        <taxon>Gastropoda</taxon>
        <taxon>Heterobranchia</taxon>
        <taxon>Euthyneura</taxon>
        <taxon>Panpulmonata</taxon>
        <taxon>Sacoglossa</taxon>
        <taxon>Placobranchoidea</taxon>
        <taxon>Plakobranchidae</taxon>
        <taxon>Plakobranchus</taxon>
    </lineage>
</organism>
<keyword evidence="1" id="KW-1133">Transmembrane helix</keyword>
<dbReference type="GO" id="GO:0016706">
    <property type="term" value="F:2-oxoglutarate-dependent dioxygenase activity"/>
    <property type="evidence" value="ECO:0007669"/>
    <property type="project" value="TreeGrafter"/>
</dbReference>
<keyword evidence="3" id="KW-1185">Reference proteome</keyword>
<dbReference type="EMBL" id="BLXT01004423">
    <property type="protein sequence ID" value="GFO12434.1"/>
    <property type="molecule type" value="Genomic_DNA"/>
</dbReference>
<keyword evidence="1" id="KW-0472">Membrane</keyword>
<evidence type="ECO:0000313" key="3">
    <source>
        <dbReference type="Proteomes" id="UP000735302"/>
    </source>
</evidence>
<sequence>MEQVTKRRTPSKSANTDSKMFLSKCSLKHSADYDDQTTTSFTDAEDNEWALKENLMIKKVVAIRLHGRALGLTDEEIRAYLDPSYTPRLLITYIPKFHIYMAHCKAMWRRNLFWTEIGSKLFPSPWKWNMFNLLAILVIFLVINIIAIISWLFREENECLLGASVLAAELFRPLFPCNLCENLTAVPEVQNISRQEFVRSFGYSSIPLLVKGAARHWAALDNFSFEYFRSLYLNHSSRACQFFEYNTEFRNLGEALNMSPDRAAFEKDERPWYFGWSNCDPTINEKLMSQYERPYFLPHVRNNSFEQDWIFMGGPGVGAESHIDQVDLPSWQAQVSGTKTWTLRPSPECSTVCKDLQVTVYKGDIFVLDTNVWYHSTFVHPGEISISIGTEYD</sequence>
<dbReference type="Proteomes" id="UP000735302">
    <property type="component" value="Unassembled WGS sequence"/>
</dbReference>
<reference evidence="2 3" key="1">
    <citation type="journal article" date="2021" name="Elife">
        <title>Chloroplast acquisition without the gene transfer in kleptoplastic sea slugs, Plakobranchus ocellatus.</title>
        <authorList>
            <person name="Maeda T."/>
            <person name="Takahashi S."/>
            <person name="Yoshida T."/>
            <person name="Shimamura S."/>
            <person name="Takaki Y."/>
            <person name="Nagai Y."/>
            <person name="Toyoda A."/>
            <person name="Suzuki Y."/>
            <person name="Arimoto A."/>
            <person name="Ishii H."/>
            <person name="Satoh N."/>
            <person name="Nishiyama T."/>
            <person name="Hasebe M."/>
            <person name="Maruyama T."/>
            <person name="Minagawa J."/>
            <person name="Obokata J."/>
            <person name="Shigenobu S."/>
        </authorList>
    </citation>
    <scope>NUCLEOTIDE SEQUENCE [LARGE SCALE GENOMIC DNA]</scope>
</reference>
<evidence type="ECO:0000313" key="2">
    <source>
        <dbReference type="EMBL" id="GFO12434.1"/>
    </source>
</evidence>
<dbReference type="PANTHER" id="PTHR12480:SF19">
    <property type="entry name" value="CUPIN-LIKE DOMAIN-CONTAINING PROTEIN"/>
    <property type="match status" value="1"/>
</dbReference>
<proteinExistence type="predicted"/>
<accession>A0AAV4B236</accession>
<feature type="transmembrane region" description="Helical" evidence="1">
    <location>
        <begin position="130"/>
        <end position="153"/>
    </location>
</feature>
<comment type="caution">
    <text evidence="2">The sequence shown here is derived from an EMBL/GenBank/DDBJ whole genome shotgun (WGS) entry which is preliminary data.</text>
</comment>
<name>A0AAV4B236_9GAST</name>
<dbReference type="Gene3D" id="2.60.120.650">
    <property type="entry name" value="Cupin"/>
    <property type="match status" value="1"/>
</dbReference>
<gene>
    <name evidence="2" type="ORF">PoB_003893900</name>
</gene>